<feature type="compositionally biased region" description="Low complexity" evidence="7">
    <location>
        <begin position="895"/>
        <end position="907"/>
    </location>
</feature>
<dbReference type="InterPro" id="IPR000873">
    <property type="entry name" value="AMP-dep_synth/lig_dom"/>
</dbReference>
<evidence type="ECO:0000256" key="3">
    <source>
        <dbReference type="ARBA" id="ARBA00022723"/>
    </source>
</evidence>
<evidence type="ECO:0000256" key="2">
    <source>
        <dbReference type="ARBA" id="ARBA00022598"/>
    </source>
</evidence>
<feature type="domain" description="PHD-type" evidence="8">
    <location>
        <begin position="537"/>
        <end position="652"/>
    </location>
</feature>
<dbReference type="PROSITE" id="PS51805">
    <property type="entry name" value="EPHD"/>
    <property type="match status" value="1"/>
</dbReference>
<accession>A0A261Y068</accession>
<feature type="region of interest" description="Disordered" evidence="7">
    <location>
        <begin position="254"/>
        <end position="284"/>
    </location>
</feature>
<evidence type="ECO:0000256" key="1">
    <source>
        <dbReference type="ARBA" id="ARBA00006432"/>
    </source>
</evidence>
<comment type="caution">
    <text evidence="9">The sequence shown here is derived from an EMBL/GenBank/DDBJ whole genome shotgun (WGS) entry which is preliminary data.</text>
</comment>
<dbReference type="SUPFAM" id="SSF56801">
    <property type="entry name" value="Acetyl-CoA synthetase-like"/>
    <property type="match status" value="1"/>
</dbReference>
<feature type="region of interest" description="Disordered" evidence="7">
    <location>
        <begin position="819"/>
        <end position="1096"/>
    </location>
</feature>
<organism evidence="9 10">
    <name type="scientific">Bifiguratus adelaidae</name>
    <dbReference type="NCBI Taxonomy" id="1938954"/>
    <lineage>
        <taxon>Eukaryota</taxon>
        <taxon>Fungi</taxon>
        <taxon>Fungi incertae sedis</taxon>
        <taxon>Mucoromycota</taxon>
        <taxon>Mucoromycotina</taxon>
        <taxon>Endogonomycetes</taxon>
        <taxon>Endogonales</taxon>
        <taxon>Endogonales incertae sedis</taxon>
        <taxon>Bifiguratus</taxon>
    </lineage>
</organism>
<evidence type="ECO:0000259" key="8">
    <source>
        <dbReference type="PROSITE" id="PS51805"/>
    </source>
</evidence>
<name>A0A261Y068_9FUNG</name>
<feature type="region of interest" description="Disordered" evidence="7">
    <location>
        <begin position="400"/>
        <end position="447"/>
    </location>
</feature>
<dbReference type="SUPFAM" id="SSF57903">
    <property type="entry name" value="FYVE/PHD zinc finger"/>
    <property type="match status" value="2"/>
</dbReference>
<dbReference type="InterPro" id="IPR042099">
    <property type="entry name" value="ANL_N_sf"/>
</dbReference>
<keyword evidence="2" id="KW-0436">Ligase</keyword>
<dbReference type="SMART" id="SM00249">
    <property type="entry name" value="PHD"/>
    <property type="match status" value="2"/>
</dbReference>
<dbReference type="GO" id="GO:0016405">
    <property type="term" value="F:CoA-ligase activity"/>
    <property type="evidence" value="ECO:0007669"/>
    <property type="project" value="TreeGrafter"/>
</dbReference>
<comment type="similarity">
    <text evidence="1">Belongs to the ATP-dependent AMP-binding enzyme family.</text>
</comment>
<dbReference type="InterPro" id="IPR045851">
    <property type="entry name" value="AMP-bd_C_sf"/>
</dbReference>
<dbReference type="InterPro" id="IPR034732">
    <property type="entry name" value="EPHD"/>
</dbReference>
<feature type="compositionally biased region" description="Polar residues" evidence="7">
    <location>
        <begin position="874"/>
        <end position="883"/>
    </location>
</feature>
<gene>
    <name evidence="9" type="ORF">BZG36_03622</name>
</gene>
<evidence type="ECO:0000313" key="9">
    <source>
        <dbReference type="EMBL" id="OZJ04010.1"/>
    </source>
</evidence>
<evidence type="ECO:0000256" key="4">
    <source>
        <dbReference type="ARBA" id="ARBA00022771"/>
    </source>
</evidence>
<protein>
    <recommendedName>
        <fullName evidence="8">PHD-type domain-containing protein</fullName>
    </recommendedName>
</protein>
<keyword evidence="10" id="KW-1185">Reference proteome</keyword>
<reference evidence="9 10" key="1">
    <citation type="journal article" date="2017" name="Mycologia">
        <title>Bifiguratus adelaidae, gen. et sp. nov., a new member of Mucoromycotina in endophytic and soil-dwelling habitats.</title>
        <authorList>
            <person name="Torres-Cruz T.J."/>
            <person name="Billingsley Tobias T.L."/>
            <person name="Almatruk M."/>
            <person name="Hesse C."/>
            <person name="Kuske C.R."/>
            <person name="Desiro A."/>
            <person name="Benucci G.M."/>
            <person name="Bonito G."/>
            <person name="Stajich J.E."/>
            <person name="Dunlap C."/>
            <person name="Arnold A.E."/>
            <person name="Porras-Alfaro A."/>
        </authorList>
    </citation>
    <scope>NUCLEOTIDE SEQUENCE [LARGE SCALE GENOMIC DNA]</scope>
    <source>
        <strain evidence="9 10">AZ0501</strain>
    </source>
</reference>
<feature type="region of interest" description="Disordered" evidence="7">
    <location>
        <begin position="1"/>
        <end position="150"/>
    </location>
</feature>
<feature type="compositionally biased region" description="Polar residues" evidence="7">
    <location>
        <begin position="36"/>
        <end position="45"/>
    </location>
</feature>
<dbReference type="OrthoDB" id="1898221at2759"/>
<dbReference type="Gene3D" id="3.30.40.10">
    <property type="entry name" value="Zinc/RING finger domain, C3HC4 (zinc finger)"/>
    <property type="match status" value="1"/>
</dbReference>
<dbReference type="Pfam" id="PF00501">
    <property type="entry name" value="AMP-binding"/>
    <property type="match status" value="1"/>
</dbReference>
<evidence type="ECO:0000256" key="6">
    <source>
        <dbReference type="SAM" id="Coils"/>
    </source>
</evidence>
<evidence type="ECO:0000313" key="10">
    <source>
        <dbReference type="Proteomes" id="UP000242875"/>
    </source>
</evidence>
<keyword evidence="4" id="KW-0863">Zinc-finger</keyword>
<sequence>MQQRPQRPTAPTGPNYGGNNAGSYDTWNNDPKRDNAWQQSYSQRPPTGPPQGYNFDNPYRRSTDLYPHNRQPPRMGSRWDTGIFSSLKSWPIPHIPSARPQPYLHQVAGSPPQPTPGRLNTKPPLVVSIDDSDDDTPSRTAQVPRQGIIGNGYDYGHIPVPKSNESAPFGSGYRSANAVHSTVKDEPVNGRPHEDENNRALYVHSKTRHSIGADGSAEPEYEEDVFQDGGRITNGKIFFDYGVMGDKSPQECNIPSSLSEEGRQTSSAVPRHVASPMDEEDRQLSSAMPRHVAFPGEGINPADWDDQNTMDKTDACTQTSLDYTSDEFGREEMVLADSDDLDELTSDNDFEHTGGDSFSPKFRPNGLMISGTQLSGKSIGSLTQRMFSYRGEGRRTVKVNSRLLGDQFNSEDEAAAGDDEHGKDEEEEEDKDKGRIDDDDSGTDDERWLRDLTHEEKDILVRPCDDQKREWLEQWKDDDPSQCCICLDDQGEGTWQLVYCEMTGCDVALVLVTHSVTWTHLSAAGARPYYVSHQNKWQECVLCPQKHGLFKKLAKDSVIPGYVHHICAQWMPEVLDRDQKHMDEWDISAIPGRNWEQTCYICKDPKGACIRCDAYRCDKWFHVTCAQAWSTLEVEDDKNMANPYFPHCKEHSTPDDGVVKLNDTVKWIEKRDKFLQEDKIRRGYLRQHAFSQKLREIPKAPTFVGLLESMEDQYVHYLETMDNEIRRLQEAVIKADIRQRASSHSELQWRQKIDKLKSQIETEKRQLQQQKHDRQVIFDVITALRPALHFSKKERERRITYGFEDAISEFLDRRVRWRGSEGDNDSRKASSVGRGSIGRSVSPTLYRRKATPAVSPTPLPTNSRRTHSPAPFDQRSQPRSSVSFHLLGPPPQGPPQTSSSSAQASKPAESHGEYINGQPAPPPSETLEPVTRLSAPVEKKATKKRKQEYLTEIASEACPGPTKYQPTPSEEVGTREHQTTNAAGNERVLTTADTTKPKSKPTTSKDPAQPKRPRGRPPKHLQGHITATEVYAKPTNTKRSKTANKASPKPLTSRSSWAAAPSVSKPLLPPLSPDPSPNAGPVATKSKSPKPEPVNDDVKICGVCGLHTPAQEMTESTRWKDLERKHQKPSEFVKCEKCRQTDHMGCTELKTFPKNKYRCSDDKVVLIDGLSGRSIQYGELKRLIGRFAAGLREHAGFRRGDVVAIFSPNQVDYSVVLFGTLASGGVLQKAKAKILVAHPDNLKIAIEAAKISNLPGHKVFVFGGKEISGIKPYQSIMAKTPMKPVEYTPEECRSTTAFLCFSSGTTGLPKGVETTQFNMMANITQVTEFEKDDTDFKTASYLGVLPFYHIYGLTVLVHAPLYQGAPTIVLPRFELEKTLECIQKYKISMAHIVPPIAVLLAKSPVVKNYDLSSIQMFWSGAAPLSAELSADVRRITGRNIKQGYGMTESSPVSHITPTTKIVDGSIGKLVGGMTAKIVDDNGKEQGVGGIGEIWMAGPNIMKGYLDNPEATADTLDKDGYLHTGDIGYVDKEGYFFIVDRKKELIKYKGFQVAPAEMEGLLMQSPLVADCAVIGVYDSEQATELPRAYVVPTPGNPPNEETAKKIQLFVMERAAQHKKLRGGVKFIDVIPKSASGKILRRVLKDKVKEDEKKRAAAKAKL</sequence>
<keyword evidence="6" id="KW-0175">Coiled coil</keyword>
<dbReference type="InterPro" id="IPR020845">
    <property type="entry name" value="AMP-binding_CS"/>
</dbReference>
<evidence type="ECO:0000256" key="5">
    <source>
        <dbReference type="ARBA" id="ARBA00022833"/>
    </source>
</evidence>
<dbReference type="GO" id="GO:0008270">
    <property type="term" value="F:zinc ion binding"/>
    <property type="evidence" value="ECO:0007669"/>
    <property type="project" value="UniProtKB-KW"/>
</dbReference>
<feature type="region of interest" description="Disordered" evidence="7">
    <location>
        <begin position="342"/>
        <end position="364"/>
    </location>
</feature>
<dbReference type="InterPro" id="IPR011011">
    <property type="entry name" value="Znf_FYVE_PHD"/>
</dbReference>
<dbReference type="CDD" id="cd05911">
    <property type="entry name" value="Firefly_Luc_like"/>
    <property type="match status" value="1"/>
</dbReference>
<dbReference type="InterPro" id="IPR025110">
    <property type="entry name" value="AMP-bd_C"/>
</dbReference>
<dbReference type="Pfam" id="PF13193">
    <property type="entry name" value="AMP-binding_C"/>
    <property type="match status" value="1"/>
</dbReference>
<feature type="compositionally biased region" description="Polar residues" evidence="7">
    <location>
        <begin position="254"/>
        <end position="268"/>
    </location>
</feature>
<dbReference type="PROSITE" id="PS00455">
    <property type="entry name" value="AMP_BINDING"/>
    <property type="match status" value="1"/>
</dbReference>
<dbReference type="EMBL" id="MVBO01000058">
    <property type="protein sequence ID" value="OZJ04010.1"/>
    <property type="molecule type" value="Genomic_DNA"/>
</dbReference>
<feature type="compositionally biased region" description="Low complexity" evidence="7">
    <location>
        <begin position="830"/>
        <end position="842"/>
    </location>
</feature>
<proteinExistence type="inferred from homology"/>
<dbReference type="Pfam" id="PF13832">
    <property type="entry name" value="zf-HC5HC2H_2"/>
    <property type="match status" value="1"/>
</dbReference>
<dbReference type="InterPro" id="IPR001965">
    <property type="entry name" value="Znf_PHD"/>
</dbReference>
<feature type="compositionally biased region" description="Basic and acidic residues" evidence="7">
    <location>
        <begin position="819"/>
        <end position="828"/>
    </location>
</feature>
<dbReference type="PANTHER" id="PTHR24096:SF149">
    <property type="entry name" value="AMP-BINDING DOMAIN-CONTAINING PROTEIN-RELATED"/>
    <property type="match status" value="1"/>
</dbReference>
<feature type="compositionally biased region" description="Low complexity" evidence="7">
    <location>
        <begin position="990"/>
        <end position="1007"/>
    </location>
</feature>
<keyword evidence="5" id="KW-0862">Zinc</keyword>
<dbReference type="CDD" id="cd15571">
    <property type="entry name" value="ePHD"/>
    <property type="match status" value="1"/>
</dbReference>
<dbReference type="Gene3D" id="3.40.50.12780">
    <property type="entry name" value="N-terminal domain of ligase-like"/>
    <property type="match status" value="1"/>
</dbReference>
<dbReference type="Gene3D" id="3.30.300.30">
    <property type="match status" value="1"/>
</dbReference>
<dbReference type="PANTHER" id="PTHR24096">
    <property type="entry name" value="LONG-CHAIN-FATTY-ACID--COA LIGASE"/>
    <property type="match status" value="1"/>
</dbReference>
<feature type="compositionally biased region" description="Basic residues" evidence="7">
    <location>
        <begin position="1011"/>
        <end position="1022"/>
    </location>
</feature>
<dbReference type="InterPro" id="IPR013083">
    <property type="entry name" value="Znf_RING/FYVE/PHD"/>
</dbReference>
<keyword evidence="3" id="KW-0479">Metal-binding</keyword>
<feature type="coiled-coil region" evidence="6">
    <location>
        <begin position="718"/>
        <end position="773"/>
    </location>
</feature>
<feature type="compositionally biased region" description="Pro residues" evidence="7">
    <location>
        <begin position="1067"/>
        <end position="1078"/>
    </location>
</feature>
<evidence type="ECO:0000256" key="7">
    <source>
        <dbReference type="SAM" id="MobiDB-lite"/>
    </source>
</evidence>
<dbReference type="Proteomes" id="UP000242875">
    <property type="component" value="Unassembled WGS sequence"/>
</dbReference>